<reference evidence="1" key="1">
    <citation type="submission" date="2013-05" db="EMBL/GenBank/DDBJ databases">
        <authorList>
            <person name="Yim A.K.Y."/>
            <person name="Chan T.F."/>
            <person name="Ji K.M."/>
            <person name="Liu X.Y."/>
            <person name="Zhou J.W."/>
            <person name="Li R.Q."/>
            <person name="Yang K.Y."/>
            <person name="Li J."/>
            <person name="Li M."/>
            <person name="Law P.T.W."/>
            <person name="Wu Y.L."/>
            <person name="Cai Z.L."/>
            <person name="Qin H."/>
            <person name="Bao Y."/>
            <person name="Leung R.K.K."/>
            <person name="Ng P.K.S."/>
            <person name="Zou J."/>
            <person name="Zhong X.J."/>
            <person name="Ran P.X."/>
            <person name="Zhong N.S."/>
            <person name="Liu Z.G."/>
            <person name="Tsui S.K.W."/>
        </authorList>
    </citation>
    <scope>NUCLEOTIDE SEQUENCE</scope>
    <source>
        <strain evidence="1">Derf</strain>
        <tissue evidence="1">Whole organism</tissue>
    </source>
</reference>
<gene>
    <name evidence="1" type="ORF">DERF_004392</name>
</gene>
<organism evidence="1 2">
    <name type="scientific">Dermatophagoides farinae</name>
    <name type="common">American house dust mite</name>
    <dbReference type="NCBI Taxonomy" id="6954"/>
    <lineage>
        <taxon>Eukaryota</taxon>
        <taxon>Metazoa</taxon>
        <taxon>Ecdysozoa</taxon>
        <taxon>Arthropoda</taxon>
        <taxon>Chelicerata</taxon>
        <taxon>Arachnida</taxon>
        <taxon>Acari</taxon>
        <taxon>Acariformes</taxon>
        <taxon>Sarcoptiformes</taxon>
        <taxon>Astigmata</taxon>
        <taxon>Psoroptidia</taxon>
        <taxon>Analgoidea</taxon>
        <taxon>Pyroglyphidae</taxon>
        <taxon>Dermatophagoidinae</taxon>
        <taxon>Dermatophagoides</taxon>
    </lineage>
</organism>
<reference evidence="1" key="2">
    <citation type="journal article" date="2022" name="Res Sq">
        <title>Comparative Genomics Reveals Insights into the Divergent Evolution of Astigmatic Mites and Household Pest Adaptations.</title>
        <authorList>
            <person name="Xiong Q."/>
            <person name="Wan A.T.-Y."/>
            <person name="Liu X.-Y."/>
            <person name="Fung C.S.-H."/>
            <person name="Xiao X."/>
            <person name="Malainual N."/>
            <person name="Hou J."/>
            <person name="Wang L."/>
            <person name="Wang M."/>
            <person name="Yang K."/>
            <person name="Cui Y."/>
            <person name="Leung E."/>
            <person name="Nong W."/>
            <person name="Shin S.-K."/>
            <person name="Au S."/>
            <person name="Jeong K.Y."/>
            <person name="Chew F.T."/>
            <person name="Hui J."/>
            <person name="Leung T.F."/>
            <person name="Tungtrongchitr A."/>
            <person name="Zhong N."/>
            <person name="Liu Z."/>
            <person name="Tsui S."/>
        </authorList>
    </citation>
    <scope>NUCLEOTIDE SEQUENCE</scope>
    <source>
        <strain evidence="1">Derf</strain>
        <tissue evidence="1">Whole organism</tissue>
    </source>
</reference>
<protein>
    <submittedName>
        <fullName evidence="1">Uncharacterized protein</fullName>
    </submittedName>
</protein>
<dbReference type="AlphaFoldDB" id="A0A922I1V0"/>
<name>A0A922I1V0_DERFA</name>
<evidence type="ECO:0000313" key="2">
    <source>
        <dbReference type="Proteomes" id="UP000790347"/>
    </source>
</evidence>
<keyword evidence="2" id="KW-1185">Reference proteome</keyword>
<accession>A0A922I1V0</accession>
<comment type="caution">
    <text evidence="1">The sequence shown here is derived from an EMBL/GenBank/DDBJ whole genome shotgun (WGS) entry which is preliminary data.</text>
</comment>
<evidence type="ECO:0000313" key="1">
    <source>
        <dbReference type="EMBL" id="KAH9520699.1"/>
    </source>
</evidence>
<dbReference type="EMBL" id="ASGP02000002">
    <property type="protein sequence ID" value="KAH9520699.1"/>
    <property type="molecule type" value="Genomic_DNA"/>
</dbReference>
<proteinExistence type="predicted"/>
<sequence>MECPIFNDDDIKTPKLHSCTHILNESEMIQINNYYRLKMSDFRCFFSHKHGLVCLEHSEQKK</sequence>
<dbReference type="Proteomes" id="UP000790347">
    <property type="component" value="Unassembled WGS sequence"/>
</dbReference>